<keyword evidence="3" id="KW-1185">Reference proteome</keyword>
<comment type="caution">
    <text evidence="2">The sequence shown here is derived from an EMBL/GenBank/DDBJ whole genome shotgun (WGS) entry which is preliminary data.</text>
</comment>
<gene>
    <name evidence="2" type="ORF">QBC47DRAFT_381559</name>
</gene>
<accession>A0AAJ0F5L6</accession>
<dbReference type="PANTHER" id="PTHR40462:SF1">
    <property type="entry name" value="EXPRESSED PROTEIN"/>
    <property type="match status" value="1"/>
</dbReference>
<organism evidence="2 3">
    <name type="scientific">Echria macrotheca</name>
    <dbReference type="NCBI Taxonomy" id="438768"/>
    <lineage>
        <taxon>Eukaryota</taxon>
        <taxon>Fungi</taxon>
        <taxon>Dikarya</taxon>
        <taxon>Ascomycota</taxon>
        <taxon>Pezizomycotina</taxon>
        <taxon>Sordariomycetes</taxon>
        <taxon>Sordariomycetidae</taxon>
        <taxon>Sordariales</taxon>
        <taxon>Schizotheciaceae</taxon>
        <taxon>Echria</taxon>
    </lineage>
</organism>
<protein>
    <submittedName>
        <fullName evidence="2">Uncharacterized protein</fullName>
    </submittedName>
</protein>
<feature type="compositionally biased region" description="Basic and acidic residues" evidence="1">
    <location>
        <begin position="76"/>
        <end position="86"/>
    </location>
</feature>
<proteinExistence type="predicted"/>
<dbReference type="AlphaFoldDB" id="A0AAJ0F5L6"/>
<dbReference type="PANTHER" id="PTHR40462">
    <property type="entry name" value="CHROMOSOME 1, WHOLE GENOME SHOTGUN SEQUENCE"/>
    <property type="match status" value="1"/>
</dbReference>
<feature type="compositionally biased region" description="Basic and acidic residues" evidence="1">
    <location>
        <begin position="126"/>
        <end position="139"/>
    </location>
</feature>
<evidence type="ECO:0000313" key="2">
    <source>
        <dbReference type="EMBL" id="KAK1755876.1"/>
    </source>
</evidence>
<feature type="region of interest" description="Disordered" evidence="1">
    <location>
        <begin position="1"/>
        <end position="86"/>
    </location>
</feature>
<sequence>MDLFNKLASAAESAAKQDNQQQPPQQPQQSSADDLLGKLGSFTGGGGGSSNSQDQKQEGGSSLVDKLHGLAGGGPESEKREDALDKGIDWVQETLLKQGPQDNESAGEQAKDRLIAESIRDQYKKATGKEFPLKEKEEVQQQSAGGGLGGFGDLGKKFGL</sequence>
<evidence type="ECO:0000313" key="3">
    <source>
        <dbReference type="Proteomes" id="UP001239445"/>
    </source>
</evidence>
<feature type="region of interest" description="Disordered" evidence="1">
    <location>
        <begin position="126"/>
        <end position="160"/>
    </location>
</feature>
<feature type="compositionally biased region" description="Low complexity" evidence="1">
    <location>
        <begin position="20"/>
        <end position="29"/>
    </location>
</feature>
<reference evidence="2" key="1">
    <citation type="submission" date="2023-06" db="EMBL/GenBank/DDBJ databases">
        <title>Genome-scale phylogeny and comparative genomics of the fungal order Sordariales.</title>
        <authorList>
            <consortium name="Lawrence Berkeley National Laboratory"/>
            <person name="Hensen N."/>
            <person name="Bonometti L."/>
            <person name="Westerberg I."/>
            <person name="Brannstrom I.O."/>
            <person name="Guillou S."/>
            <person name="Cros-Aarteil S."/>
            <person name="Calhoun S."/>
            <person name="Haridas S."/>
            <person name="Kuo A."/>
            <person name="Mondo S."/>
            <person name="Pangilinan J."/>
            <person name="Riley R."/>
            <person name="Labutti K."/>
            <person name="Andreopoulos B."/>
            <person name="Lipzen A."/>
            <person name="Chen C."/>
            <person name="Yanf M."/>
            <person name="Daum C."/>
            <person name="Ng V."/>
            <person name="Clum A."/>
            <person name="Steindorff A."/>
            <person name="Ohm R."/>
            <person name="Martin F."/>
            <person name="Silar P."/>
            <person name="Natvig D."/>
            <person name="Lalanne C."/>
            <person name="Gautier V."/>
            <person name="Ament-Velasquez S.L."/>
            <person name="Kruys A."/>
            <person name="Hutchinson M.I."/>
            <person name="Powell A.J."/>
            <person name="Barry K."/>
            <person name="Miller A.N."/>
            <person name="Grigoriev I.V."/>
            <person name="Debuchy R."/>
            <person name="Gladieux P."/>
            <person name="Thoren M.H."/>
            <person name="Johannesson H."/>
        </authorList>
    </citation>
    <scope>NUCLEOTIDE SEQUENCE</scope>
    <source>
        <strain evidence="2">PSN4</strain>
    </source>
</reference>
<dbReference type="Proteomes" id="UP001239445">
    <property type="component" value="Unassembled WGS sequence"/>
</dbReference>
<evidence type="ECO:0000256" key="1">
    <source>
        <dbReference type="SAM" id="MobiDB-lite"/>
    </source>
</evidence>
<feature type="compositionally biased region" description="Gly residues" evidence="1">
    <location>
        <begin position="144"/>
        <end position="153"/>
    </location>
</feature>
<name>A0AAJ0F5L6_9PEZI</name>
<feature type="compositionally biased region" description="Polar residues" evidence="1">
    <location>
        <begin position="51"/>
        <end position="60"/>
    </location>
</feature>
<dbReference type="EMBL" id="MU839833">
    <property type="protein sequence ID" value="KAK1755876.1"/>
    <property type="molecule type" value="Genomic_DNA"/>
</dbReference>